<comment type="pathway">
    <text evidence="1">Cofactor biosynthesis; thiamine diphosphate biosynthesis.</text>
</comment>
<comment type="catalytic activity">
    <reaction evidence="4">
        <text>glycine + O2 + H2O = glyoxylate + H2O2 + NH4(+)</text>
        <dbReference type="Rhea" id="RHEA:11532"/>
        <dbReference type="ChEBI" id="CHEBI:15377"/>
        <dbReference type="ChEBI" id="CHEBI:15379"/>
        <dbReference type="ChEBI" id="CHEBI:16240"/>
        <dbReference type="ChEBI" id="CHEBI:28938"/>
        <dbReference type="ChEBI" id="CHEBI:36655"/>
        <dbReference type="ChEBI" id="CHEBI:57305"/>
        <dbReference type="EC" id="1.4.3.19"/>
    </reaction>
</comment>
<evidence type="ECO:0000256" key="4">
    <source>
        <dbReference type="ARBA" id="ARBA00049872"/>
    </source>
</evidence>
<dbReference type="InterPro" id="IPR006076">
    <property type="entry name" value="FAD-dep_OxRdtase"/>
</dbReference>
<dbReference type="GO" id="GO:0043799">
    <property type="term" value="F:glycine oxidase activity"/>
    <property type="evidence" value="ECO:0007669"/>
    <property type="project" value="UniProtKB-EC"/>
</dbReference>
<sequence length="391" mass="41147">MNSTVMQGNSGSPDVIVLGGGIIGLSSAWSLARAGLRVVVVDPAGAVARPRPGATWAAAGMLAPVSEASLAHEPLTRLGTAAVQRFPDLVESIRQAGGPDPQWRRTGSVAVAYDSADRDELRRRHDVQHRWGLDARMLEADECRDLEPALDPGVAGGVLIPDDHQVNPRRLVAGLLHMLTRVAGVEVIARAGRPQLVGGRVEGVRLDDGQMRSAPVVVLATGAWSSDVCPVRPVKGQILRLRMSARDALLRHPVRGIVAGREVYLVPRADGELVVGATTEDVGLDESVTAAGVYELLRDAITLVPGIQDLELTETLARCRPASPDGLPLIGRCHVPGLVLATGHGRHGVLLSALTGDAVRDAVLGRPQDDAVTACDPGRFTDPVTLEGRAA</sequence>
<dbReference type="SUPFAM" id="SSF51905">
    <property type="entry name" value="FAD/NAD(P)-binding domain"/>
    <property type="match status" value="1"/>
</dbReference>
<dbReference type="PANTHER" id="PTHR13847:SF289">
    <property type="entry name" value="GLYCINE OXIDASE"/>
    <property type="match status" value="1"/>
</dbReference>
<comment type="caution">
    <text evidence="7">The sequence shown here is derived from an EMBL/GenBank/DDBJ whole genome shotgun (WGS) entry which is preliminary data.</text>
</comment>
<evidence type="ECO:0000313" key="8">
    <source>
        <dbReference type="Proteomes" id="UP001197247"/>
    </source>
</evidence>
<evidence type="ECO:0000256" key="5">
    <source>
        <dbReference type="ARBA" id="ARBA00050018"/>
    </source>
</evidence>
<dbReference type="NCBIfam" id="TIGR02352">
    <property type="entry name" value="thiamin_ThiO"/>
    <property type="match status" value="1"/>
</dbReference>
<dbReference type="PANTHER" id="PTHR13847">
    <property type="entry name" value="SARCOSINE DEHYDROGENASE-RELATED"/>
    <property type="match status" value="1"/>
</dbReference>
<evidence type="ECO:0000313" key="7">
    <source>
        <dbReference type="EMBL" id="MBT0768422.1"/>
    </source>
</evidence>
<dbReference type="EMBL" id="JAHBAY010000002">
    <property type="protein sequence ID" value="MBT0768422.1"/>
    <property type="molecule type" value="Genomic_DNA"/>
</dbReference>
<dbReference type="Pfam" id="PF01266">
    <property type="entry name" value="DAO"/>
    <property type="match status" value="1"/>
</dbReference>
<dbReference type="RefSeq" id="WP_214154717.1">
    <property type="nucleotide sequence ID" value="NZ_JAHBAY010000002.1"/>
</dbReference>
<evidence type="ECO:0000256" key="1">
    <source>
        <dbReference type="ARBA" id="ARBA00004948"/>
    </source>
</evidence>
<protein>
    <recommendedName>
        <fullName evidence="5">glycine oxidase</fullName>
        <ecNumber evidence="5">1.4.3.19</ecNumber>
    </recommendedName>
</protein>
<name>A0ABS5TBH3_9ACTN</name>
<organism evidence="7 8">
    <name type="scientific">Kineosporia corallincola</name>
    <dbReference type="NCBI Taxonomy" id="2835133"/>
    <lineage>
        <taxon>Bacteria</taxon>
        <taxon>Bacillati</taxon>
        <taxon>Actinomycetota</taxon>
        <taxon>Actinomycetes</taxon>
        <taxon>Kineosporiales</taxon>
        <taxon>Kineosporiaceae</taxon>
        <taxon>Kineosporia</taxon>
    </lineage>
</organism>
<accession>A0ABS5TBH3</accession>
<feature type="domain" description="FAD dependent oxidoreductase" evidence="6">
    <location>
        <begin position="14"/>
        <end position="361"/>
    </location>
</feature>
<keyword evidence="8" id="KW-1185">Reference proteome</keyword>
<evidence type="ECO:0000259" key="6">
    <source>
        <dbReference type="Pfam" id="PF01266"/>
    </source>
</evidence>
<evidence type="ECO:0000256" key="3">
    <source>
        <dbReference type="ARBA" id="ARBA00023002"/>
    </source>
</evidence>
<dbReference type="InterPro" id="IPR012727">
    <property type="entry name" value="Gly_oxidase_ThiO"/>
</dbReference>
<reference evidence="7 8" key="1">
    <citation type="submission" date="2021-05" db="EMBL/GenBank/DDBJ databases">
        <title>Kineosporia and Streptomyces sp. nov. two new marine actinobacteria isolated from Coral.</title>
        <authorList>
            <person name="Buangrab K."/>
            <person name="Sutthacheep M."/>
            <person name="Yeemin T."/>
            <person name="Harunari E."/>
            <person name="Igarashi Y."/>
            <person name="Kanchanasin P."/>
            <person name="Tanasupawat S."/>
            <person name="Phongsopitanun W."/>
        </authorList>
    </citation>
    <scope>NUCLEOTIDE SEQUENCE [LARGE SCALE GENOMIC DNA]</scope>
    <source>
        <strain evidence="7 8">J2-2</strain>
    </source>
</reference>
<dbReference type="Gene3D" id="3.30.9.10">
    <property type="entry name" value="D-Amino Acid Oxidase, subunit A, domain 2"/>
    <property type="match status" value="1"/>
</dbReference>
<keyword evidence="2" id="KW-0784">Thiamine biosynthesis</keyword>
<dbReference type="InterPro" id="IPR036188">
    <property type="entry name" value="FAD/NAD-bd_sf"/>
</dbReference>
<evidence type="ECO:0000256" key="2">
    <source>
        <dbReference type="ARBA" id="ARBA00022977"/>
    </source>
</evidence>
<dbReference type="EC" id="1.4.3.19" evidence="5"/>
<gene>
    <name evidence="7" type="primary">thiO</name>
    <name evidence="7" type="ORF">KIH74_05770</name>
</gene>
<proteinExistence type="predicted"/>
<dbReference type="Gene3D" id="3.50.50.60">
    <property type="entry name" value="FAD/NAD(P)-binding domain"/>
    <property type="match status" value="1"/>
</dbReference>
<dbReference type="SUPFAM" id="SSF54373">
    <property type="entry name" value="FAD-linked reductases, C-terminal domain"/>
    <property type="match status" value="1"/>
</dbReference>
<keyword evidence="3 7" id="KW-0560">Oxidoreductase</keyword>
<dbReference type="Proteomes" id="UP001197247">
    <property type="component" value="Unassembled WGS sequence"/>
</dbReference>